<evidence type="ECO:0000313" key="2">
    <source>
        <dbReference type="EMBL" id="KRX07473.1"/>
    </source>
</evidence>
<evidence type="ECO:0000313" key="3">
    <source>
        <dbReference type="Proteomes" id="UP000054937"/>
    </source>
</evidence>
<reference evidence="2 3" key="1">
    <citation type="journal article" date="2015" name="Sci. Rep.">
        <title>Genome of the facultative scuticociliatosis pathogen Pseudocohnilembus persalinus provides insight into its virulence through horizontal gene transfer.</title>
        <authorList>
            <person name="Xiong J."/>
            <person name="Wang G."/>
            <person name="Cheng J."/>
            <person name="Tian M."/>
            <person name="Pan X."/>
            <person name="Warren A."/>
            <person name="Jiang C."/>
            <person name="Yuan D."/>
            <person name="Miao W."/>
        </authorList>
    </citation>
    <scope>NUCLEOTIDE SEQUENCE [LARGE SCALE GENOMIC DNA]</scope>
    <source>
        <strain evidence="2">36N120E</strain>
    </source>
</reference>
<dbReference type="InParanoid" id="A0A0V0QZ60"/>
<sequence>MEQNIFNSQSNLQEPMTCQKNEHYSQQFQFFKFTENLEEMLQCFSCFNEDPQLNKKISIDQILKFPVSKIQNFPPLLDQDIDKQVRQIMEDFTQDKIKQFKEYTKKQIEQHYEQKIKILNQSKKDVIIQFEQIMEFTDVSQYYNIDQLKAAINQYKNKQINLEELFQEQLKMKKELECEKKCKVMFFNQQKQEEIINQLNFLKQNLDQKCFAFTNNDITINTQKLRNIQRNIDQALQSHPNQYQQHYQIQNLFIEQQQQQKQKQQQYWTNYHPQIAPSQTIQQQLSYHQIQFYEINCNDDIKDEIKIQYKPNN</sequence>
<feature type="coiled-coil region" evidence="1">
    <location>
        <begin position="145"/>
        <end position="175"/>
    </location>
</feature>
<name>A0A0V0QZ60_PSEPJ</name>
<protein>
    <submittedName>
        <fullName evidence="2">Uncharacterized protein</fullName>
    </submittedName>
</protein>
<evidence type="ECO:0000256" key="1">
    <source>
        <dbReference type="SAM" id="Coils"/>
    </source>
</evidence>
<accession>A0A0V0QZ60</accession>
<keyword evidence="3" id="KW-1185">Reference proteome</keyword>
<dbReference type="Proteomes" id="UP000054937">
    <property type="component" value="Unassembled WGS sequence"/>
</dbReference>
<gene>
    <name evidence="2" type="ORF">PPERSA_11022</name>
</gene>
<keyword evidence="1" id="KW-0175">Coiled coil</keyword>
<proteinExistence type="predicted"/>
<organism evidence="2 3">
    <name type="scientific">Pseudocohnilembus persalinus</name>
    <name type="common">Ciliate</name>
    <dbReference type="NCBI Taxonomy" id="266149"/>
    <lineage>
        <taxon>Eukaryota</taxon>
        <taxon>Sar</taxon>
        <taxon>Alveolata</taxon>
        <taxon>Ciliophora</taxon>
        <taxon>Intramacronucleata</taxon>
        <taxon>Oligohymenophorea</taxon>
        <taxon>Scuticociliatia</taxon>
        <taxon>Philasterida</taxon>
        <taxon>Pseudocohnilembidae</taxon>
        <taxon>Pseudocohnilembus</taxon>
    </lineage>
</organism>
<dbReference type="AlphaFoldDB" id="A0A0V0QZ60"/>
<comment type="caution">
    <text evidence="2">The sequence shown here is derived from an EMBL/GenBank/DDBJ whole genome shotgun (WGS) entry which is preliminary data.</text>
</comment>
<dbReference type="EMBL" id="LDAU01000082">
    <property type="protein sequence ID" value="KRX07473.1"/>
    <property type="molecule type" value="Genomic_DNA"/>
</dbReference>